<name>A0A0F9UP11_9ZZZZ</name>
<evidence type="ECO:0000313" key="1">
    <source>
        <dbReference type="EMBL" id="KKN55348.1"/>
    </source>
</evidence>
<organism evidence="1">
    <name type="scientific">marine sediment metagenome</name>
    <dbReference type="NCBI Taxonomy" id="412755"/>
    <lineage>
        <taxon>unclassified sequences</taxon>
        <taxon>metagenomes</taxon>
        <taxon>ecological metagenomes</taxon>
    </lineage>
</organism>
<protein>
    <submittedName>
        <fullName evidence="1">Uncharacterized protein</fullName>
    </submittedName>
</protein>
<proteinExistence type="predicted"/>
<dbReference type="AlphaFoldDB" id="A0A0F9UP11"/>
<comment type="caution">
    <text evidence="1">The sequence shown here is derived from an EMBL/GenBank/DDBJ whole genome shotgun (WGS) entry which is preliminary data.</text>
</comment>
<dbReference type="EMBL" id="LAZR01000889">
    <property type="protein sequence ID" value="KKN55348.1"/>
    <property type="molecule type" value="Genomic_DNA"/>
</dbReference>
<accession>A0A0F9UP11</accession>
<reference evidence="1" key="1">
    <citation type="journal article" date="2015" name="Nature">
        <title>Complex archaea that bridge the gap between prokaryotes and eukaryotes.</title>
        <authorList>
            <person name="Spang A."/>
            <person name="Saw J.H."/>
            <person name="Jorgensen S.L."/>
            <person name="Zaremba-Niedzwiedzka K."/>
            <person name="Martijn J."/>
            <person name="Lind A.E."/>
            <person name="van Eijk R."/>
            <person name="Schleper C."/>
            <person name="Guy L."/>
            <person name="Ettema T.J."/>
        </authorList>
    </citation>
    <scope>NUCLEOTIDE SEQUENCE</scope>
</reference>
<gene>
    <name evidence="1" type="ORF">LCGC14_0583380</name>
</gene>
<sequence>MDAASGHDLDIRPLATRASQVTVVELPAAGQPRRADEYLAAAAVWARIAACNRFVIHSSISIRRRL</sequence>